<dbReference type="Pfam" id="PF06580">
    <property type="entry name" value="His_kinase"/>
    <property type="match status" value="1"/>
</dbReference>
<dbReference type="EMBL" id="FNGY01000008">
    <property type="protein sequence ID" value="SDN57768.1"/>
    <property type="molecule type" value="Genomic_DNA"/>
</dbReference>
<dbReference type="Proteomes" id="UP000183200">
    <property type="component" value="Unassembled WGS sequence"/>
</dbReference>
<dbReference type="Gene3D" id="3.30.565.10">
    <property type="entry name" value="Histidine kinase-like ATPase, C-terminal domain"/>
    <property type="match status" value="1"/>
</dbReference>
<feature type="transmembrane region" description="Helical" evidence="1">
    <location>
        <begin position="54"/>
        <end position="75"/>
    </location>
</feature>
<dbReference type="AlphaFoldDB" id="A0A1H0CIP7"/>
<feature type="transmembrane region" description="Helical" evidence="1">
    <location>
        <begin position="131"/>
        <end position="148"/>
    </location>
</feature>
<gene>
    <name evidence="3" type="ORF">SAMN05421820_108131</name>
</gene>
<reference evidence="4" key="1">
    <citation type="submission" date="2016-10" db="EMBL/GenBank/DDBJ databases">
        <authorList>
            <person name="Varghese N."/>
            <person name="Submissions S."/>
        </authorList>
    </citation>
    <scope>NUCLEOTIDE SEQUENCE [LARGE SCALE GENOMIC DNA]</scope>
    <source>
        <strain evidence="4">DSM 19110</strain>
    </source>
</reference>
<accession>A0A1H0CIP7</accession>
<dbReference type="InterPro" id="IPR036890">
    <property type="entry name" value="HATPase_C_sf"/>
</dbReference>
<evidence type="ECO:0000259" key="2">
    <source>
        <dbReference type="Pfam" id="PF06580"/>
    </source>
</evidence>
<keyword evidence="1" id="KW-0812">Transmembrane</keyword>
<dbReference type="PANTHER" id="PTHR34220">
    <property type="entry name" value="SENSOR HISTIDINE KINASE YPDA"/>
    <property type="match status" value="1"/>
</dbReference>
<sequence length="362" mass="43012">MTPAFKQQFSQIFSNYKWILHLLFWALFYVLNYYRMAQGGVFNNPLFPDPFPQLALTSFMATVLFQSYTMLLWVFPLYQKKRKYIFWGLLFLVLLIGFMAYVLLIKFSASNIPIMSSRPEFEILAQMKRRAMMYFFFSNVFIAFYYFIDIYSHQKEIRRLEHYKTQKIALEGSFLKSQINPHFLFNTMNNIYALSLKKSPQTPVIIERLESLLHYMLYECKSDLVPLENEFTFTNSYIALEKLRHKEEQCKISIDIKGDAAAHQIAPLLLINFLENAFKHGTKTSFGKSWINMEIEISKKEFHFNLRNSKPAKPVHQAFSEYRGGIGLKNVKRRLEILYPRRHQLLINNQPDHFEIDLILNF</sequence>
<keyword evidence="1" id="KW-1133">Transmembrane helix</keyword>
<proteinExistence type="predicted"/>
<feature type="transmembrane region" description="Helical" evidence="1">
    <location>
        <begin position="84"/>
        <end position="105"/>
    </location>
</feature>
<dbReference type="InterPro" id="IPR010559">
    <property type="entry name" value="Sig_transdc_His_kin_internal"/>
</dbReference>
<evidence type="ECO:0000256" key="1">
    <source>
        <dbReference type="SAM" id="Phobius"/>
    </source>
</evidence>
<feature type="domain" description="Signal transduction histidine kinase internal region" evidence="2">
    <location>
        <begin position="173"/>
        <end position="247"/>
    </location>
</feature>
<feature type="transmembrane region" description="Helical" evidence="1">
    <location>
        <begin position="16"/>
        <end position="34"/>
    </location>
</feature>
<dbReference type="GO" id="GO:0016020">
    <property type="term" value="C:membrane"/>
    <property type="evidence" value="ECO:0007669"/>
    <property type="project" value="InterPro"/>
</dbReference>
<dbReference type="GO" id="GO:0000155">
    <property type="term" value="F:phosphorelay sensor kinase activity"/>
    <property type="evidence" value="ECO:0007669"/>
    <property type="project" value="InterPro"/>
</dbReference>
<dbReference type="PANTHER" id="PTHR34220:SF7">
    <property type="entry name" value="SENSOR HISTIDINE KINASE YPDA"/>
    <property type="match status" value="1"/>
</dbReference>
<evidence type="ECO:0000313" key="3">
    <source>
        <dbReference type="EMBL" id="SDN57768.1"/>
    </source>
</evidence>
<keyword evidence="1" id="KW-0472">Membrane</keyword>
<dbReference type="OrthoDB" id="9792992at2"/>
<evidence type="ECO:0000313" key="4">
    <source>
        <dbReference type="Proteomes" id="UP000183200"/>
    </source>
</evidence>
<name>A0A1H0CIP7_9SPHI</name>
<protein>
    <submittedName>
        <fullName evidence="3">GHKL domain-containing protein</fullName>
    </submittedName>
</protein>
<dbReference type="InterPro" id="IPR050640">
    <property type="entry name" value="Bact_2-comp_sensor_kinase"/>
</dbReference>
<organism evidence="3 4">
    <name type="scientific">Pedobacter steynii</name>
    <dbReference type="NCBI Taxonomy" id="430522"/>
    <lineage>
        <taxon>Bacteria</taxon>
        <taxon>Pseudomonadati</taxon>
        <taxon>Bacteroidota</taxon>
        <taxon>Sphingobacteriia</taxon>
        <taxon>Sphingobacteriales</taxon>
        <taxon>Sphingobacteriaceae</taxon>
        <taxon>Pedobacter</taxon>
    </lineage>
</organism>
<keyword evidence="4" id="KW-1185">Reference proteome</keyword>